<keyword evidence="2" id="KW-0134">Cell wall</keyword>
<reference evidence="11 12" key="1">
    <citation type="submission" date="2016-02" db="EMBL/GenBank/DDBJ databases">
        <authorList>
            <consortium name="Pathogen Informatics"/>
        </authorList>
    </citation>
    <scope>NUCLEOTIDE SEQUENCE [LARGE SCALE GENOMIC DNA]</scope>
    <source>
        <strain evidence="11 12">LSS48</strain>
    </source>
</reference>
<evidence type="ECO:0000256" key="5">
    <source>
        <dbReference type="ARBA" id="ARBA00022801"/>
    </source>
</evidence>
<evidence type="ECO:0000313" key="11">
    <source>
        <dbReference type="EMBL" id="CYU69450.1"/>
    </source>
</evidence>
<dbReference type="Pfam" id="PF00722">
    <property type="entry name" value="Glyco_hydro_16"/>
    <property type="match status" value="1"/>
</dbReference>
<evidence type="ECO:0000256" key="7">
    <source>
        <dbReference type="SAM" id="MobiDB-lite"/>
    </source>
</evidence>
<evidence type="ECO:0000256" key="3">
    <source>
        <dbReference type="ARBA" id="ARBA00022525"/>
    </source>
</evidence>
<dbReference type="InterPro" id="IPR019931">
    <property type="entry name" value="LPXTG_anchor"/>
</dbReference>
<feature type="signal peptide" evidence="8">
    <location>
        <begin position="1"/>
        <end position="27"/>
    </location>
</feature>
<feature type="compositionally biased region" description="Basic and acidic residues" evidence="7">
    <location>
        <begin position="72"/>
        <end position="83"/>
    </location>
</feature>
<dbReference type="Gene3D" id="1.20.1270.90">
    <property type="entry name" value="AF1782-like"/>
    <property type="match status" value="1"/>
</dbReference>
<dbReference type="GO" id="GO:0004563">
    <property type="term" value="F:beta-N-acetylhexosaminidase activity"/>
    <property type="evidence" value="ECO:0007669"/>
    <property type="project" value="UniProtKB-EC"/>
</dbReference>
<dbReference type="GO" id="GO:0005975">
    <property type="term" value="P:carbohydrate metabolic process"/>
    <property type="evidence" value="ECO:0007669"/>
    <property type="project" value="InterPro"/>
</dbReference>
<evidence type="ECO:0000259" key="9">
    <source>
        <dbReference type="PROSITE" id="PS50022"/>
    </source>
</evidence>
<dbReference type="Gene3D" id="2.60.120.200">
    <property type="match status" value="1"/>
</dbReference>
<dbReference type="PANTHER" id="PTHR43678:SF1">
    <property type="entry name" value="BETA-N-ACETYLHEXOSAMINIDASE"/>
    <property type="match status" value="1"/>
</dbReference>
<dbReference type="CDD" id="cd08023">
    <property type="entry name" value="GH16_laminarinase_like"/>
    <property type="match status" value="1"/>
</dbReference>
<evidence type="ECO:0000256" key="2">
    <source>
        <dbReference type="ARBA" id="ARBA00022512"/>
    </source>
</evidence>
<dbReference type="EMBL" id="FIGO01000004">
    <property type="protein sequence ID" value="CYU69450.1"/>
    <property type="molecule type" value="Genomic_DNA"/>
</dbReference>
<dbReference type="Pfam" id="PF00728">
    <property type="entry name" value="Glyco_hydro_20"/>
    <property type="match status" value="1"/>
</dbReference>
<dbReference type="Gene3D" id="2.60.120.260">
    <property type="entry name" value="Galactose-binding domain-like"/>
    <property type="match status" value="2"/>
</dbReference>
<gene>
    <name evidence="11" type="primary">strH</name>
    <name evidence="11" type="ORF">ERS132410_00846</name>
</gene>
<dbReference type="InterPro" id="IPR000757">
    <property type="entry name" value="Beta-glucanase-like"/>
</dbReference>
<dbReference type="SUPFAM" id="SSF51445">
    <property type="entry name" value="(Trans)glycosidases"/>
    <property type="match status" value="1"/>
</dbReference>
<organism evidence="11 12">
    <name type="scientific">Streptococcus suis</name>
    <dbReference type="NCBI Taxonomy" id="1307"/>
    <lineage>
        <taxon>Bacteria</taxon>
        <taxon>Bacillati</taxon>
        <taxon>Bacillota</taxon>
        <taxon>Bacilli</taxon>
        <taxon>Lactobacillales</taxon>
        <taxon>Streptococcaceae</taxon>
        <taxon>Streptococcus</taxon>
    </lineage>
</organism>
<comment type="similarity">
    <text evidence="1">Belongs to the glycosyl hydrolase 20 family.</text>
</comment>
<keyword evidence="4 8" id="KW-0732">Signal</keyword>
<dbReference type="RefSeq" id="WP_044680470.1">
    <property type="nucleotide sequence ID" value="NZ_CEGO01000035.1"/>
</dbReference>
<evidence type="ECO:0000313" key="12">
    <source>
        <dbReference type="Proteomes" id="UP000073485"/>
    </source>
</evidence>
<dbReference type="CDD" id="cd06564">
    <property type="entry name" value="GH20_DspB_LnbB-like"/>
    <property type="match status" value="1"/>
</dbReference>
<feature type="chain" id="PRO_5043133983" evidence="8">
    <location>
        <begin position="28"/>
        <end position="1427"/>
    </location>
</feature>
<dbReference type="EC" id="3.2.1.52" evidence="11"/>
<dbReference type="PROSITE" id="PS50022">
    <property type="entry name" value="FA58C_3"/>
    <property type="match status" value="1"/>
</dbReference>
<dbReference type="Proteomes" id="UP000073485">
    <property type="component" value="Unassembled WGS sequence"/>
</dbReference>
<dbReference type="InterPro" id="IPR015883">
    <property type="entry name" value="Glyco_hydro_20_cat"/>
</dbReference>
<evidence type="ECO:0000256" key="6">
    <source>
        <dbReference type="ARBA" id="ARBA00023088"/>
    </source>
</evidence>
<dbReference type="InterPro" id="IPR013320">
    <property type="entry name" value="ConA-like_dom_sf"/>
</dbReference>
<dbReference type="Pfam" id="PF00754">
    <property type="entry name" value="F5_F8_type_C"/>
    <property type="match status" value="1"/>
</dbReference>
<name>A0A116LVY0_STRSU</name>
<keyword evidence="6" id="KW-0572">Peptidoglycan-anchor</keyword>
<dbReference type="Gene3D" id="3.20.20.80">
    <property type="entry name" value="Glycosidases"/>
    <property type="match status" value="1"/>
</dbReference>
<proteinExistence type="inferred from homology"/>
<dbReference type="SUPFAM" id="SSF49785">
    <property type="entry name" value="Galactose-binding domain-like"/>
    <property type="match status" value="1"/>
</dbReference>
<feature type="region of interest" description="Disordered" evidence="7">
    <location>
        <begin position="1371"/>
        <end position="1401"/>
    </location>
</feature>
<accession>A0A116LVY0</accession>
<evidence type="ECO:0000256" key="8">
    <source>
        <dbReference type="SAM" id="SignalP"/>
    </source>
</evidence>
<dbReference type="SUPFAM" id="SSF49899">
    <property type="entry name" value="Concanavalin A-like lectins/glucanases"/>
    <property type="match status" value="1"/>
</dbReference>
<feature type="region of interest" description="Disordered" evidence="7">
    <location>
        <begin position="57"/>
        <end position="83"/>
    </location>
</feature>
<evidence type="ECO:0000256" key="4">
    <source>
        <dbReference type="ARBA" id="ARBA00022729"/>
    </source>
</evidence>
<keyword evidence="5 11" id="KW-0378">Hydrolase</keyword>
<feature type="compositionally biased region" description="Polar residues" evidence="7">
    <location>
        <begin position="1371"/>
        <end position="1390"/>
    </location>
</feature>
<evidence type="ECO:0000256" key="1">
    <source>
        <dbReference type="ARBA" id="ARBA00006285"/>
    </source>
</evidence>
<feature type="domain" description="GH16" evidence="10">
    <location>
        <begin position="433"/>
        <end position="686"/>
    </location>
</feature>
<sequence length="1427" mass="159529">MKKETSKFTKKVILGQLLICTSFLVWAGQTVAAAEEVSQGEPVAINNDVPPTIEAKPLVEATPSTETEPSTPEEKQEEPKVAEKNVIEGKEPTTNSQHLMASELTTIPSVAIKNPEKATDGVAYGSSDDASNNTKIIAGEETGGADNGYSQWDHVYVQYDFEKEVPVHTVNIYRNTYENAISTFKDVKVELSTSEDFSPETTRVIFEQADVEETVINKGKPQVIQLLSPFDARYMRIWGRGHYIQNTNSSWKGYSNGVLFNEIEVLAQVEADESASENPQTELINLAELKKPYFYGKAPTNPEAINDGKFDENYTTQESKGMGAYLQYEFKNVYTIEEIKVQLAPGTYSHFRVDLDDDYNAWNTYKTVYQASNLSVNEGEILTIAVPKGSKARYVRFTGESADGEALRYSEIQIMGHGKSYDEAAPEYLPPKSDYDTLVWSDEFDGDKIDESKWQIIDGMWNHAAIYNRKAVSIKKEGDKSYLSIRTTNHNTTDELIKAVGLDRYNDTKLPEKVTWSSGRLESKDKYSFQFGRMAVRAKVNDSKGIWPAIWMLAQDETGHDEIDVLEYLGQNPWEAWTTNHFGILAKNKESHGVPIKNYEAWSQEFHVYEVEWTPDVIKWYIDGKFVFQTMRGKDRDGMHTRPMFPILETQVGDGWVGDVDYSKNMTKQDSEYLIDWVRVYQKAGQDKVYFDNLDDATASDYTIKPSEKRGQLVSVSHGQAAHENKNNFYYGGQPRYETSRLYADGQGENALIYKVNDPKALHLTTYYKTLEDYAVYNDKAWAKEGKSIRKHLVGAAEGAIDFTVYSSVDGKTWNKETTSVVDNFVEATPAYARTTFDIRDIRRGTKYIKIVFPELSGISYKLESGAEKAVVASDVQLAKVTFVAADPSAEPEKPIVDERKLSLSKVFSLDAGRKYFSVDQLKEIVDLASYYGYTDLHLLVGNDGMRFLLDDMELTVGDKTYTSDAVKQALINGNNHYYNDPNGNHLTQAEMDELIAYAKASNVRLIPAVNSPGHMDAILEAMEELGIPSPKFTYNGKTSARTVDLNNKEAIAFTKALIDKYAGYFSDKAKIFNIGLDEYANDATNASGWRILQSQGDYGKFIQYANDLAAIVKKHGLEPMAFNDGIYYNHDTSSGTFDKDIIASFWTGGWGGYDVASSKFLADKGHKILNTNDAWYYVIGREAEGWGWYNLDQGLRGIESTPLEVVHKNENSEIPVIGSMVAVWADDPSKEYSYDSVHRLMYEFVMANPTYFLADYVDLHEEIGKLPADLSDYSPESVANLKEVLDKIDWKLSKNNQAFVDGYLAEVKAAREALVPLPPLVTAKGDSVKAEPLPVGQLPLITAKGKSVQAEPRPAFKGYLTPNYGPSVTPLSLVSKPSSEQSDSKQAASQKKELPNTGVVDGLGFTLLGLIGLAAASRRRKATDGK</sequence>
<keyword evidence="11" id="KW-0326">Glycosidase</keyword>
<dbReference type="InterPro" id="IPR000421">
    <property type="entry name" value="FA58C"/>
</dbReference>
<dbReference type="InterPro" id="IPR008979">
    <property type="entry name" value="Galactose-bd-like_sf"/>
</dbReference>
<dbReference type="PROSITE" id="PS51762">
    <property type="entry name" value="GH16_2"/>
    <property type="match status" value="1"/>
</dbReference>
<evidence type="ECO:0000259" key="10">
    <source>
        <dbReference type="PROSITE" id="PS51762"/>
    </source>
</evidence>
<feature type="domain" description="F5/8 type C" evidence="9">
    <location>
        <begin position="266"/>
        <end position="417"/>
    </location>
</feature>
<dbReference type="InterPro" id="IPR052764">
    <property type="entry name" value="GH20_Enzymes"/>
</dbReference>
<protein>
    <submittedName>
        <fullName evidence="11">N-acetyl-beta-hexosaminidase</fullName>
        <ecNumber evidence="11">3.2.1.52</ecNumber>
    </submittedName>
</protein>
<dbReference type="PANTHER" id="PTHR43678">
    <property type="entry name" value="PUTATIVE (AFU_ORTHOLOGUE AFUA_2G00640)-RELATED"/>
    <property type="match status" value="1"/>
</dbReference>
<dbReference type="Pfam" id="PF00746">
    <property type="entry name" value="Gram_pos_anchor"/>
    <property type="match status" value="1"/>
</dbReference>
<dbReference type="InterPro" id="IPR017853">
    <property type="entry name" value="GH"/>
</dbReference>
<keyword evidence="3" id="KW-0964">Secreted</keyword>